<sequence>MSNAETPSPVHKLIDLVARLHYRLQHLKVQLQILEQKQNIIADEIRGIKRKWDTLAADSDELARNQLSNETRNPEDGTVETRNPEGSVDLSPTAELGDTWANDADG</sequence>
<name>A0A9P1BPJ4_9DINO</name>
<keyword evidence="1" id="KW-0175">Coiled coil</keyword>
<evidence type="ECO:0000313" key="4">
    <source>
        <dbReference type="EMBL" id="CAI3992558.1"/>
    </source>
</evidence>
<dbReference type="EMBL" id="CAMXCT020001728">
    <property type="protein sequence ID" value="CAL1145933.1"/>
    <property type="molecule type" value="Genomic_DNA"/>
</dbReference>
<organism evidence="3">
    <name type="scientific">Cladocopium goreaui</name>
    <dbReference type="NCBI Taxonomy" id="2562237"/>
    <lineage>
        <taxon>Eukaryota</taxon>
        <taxon>Sar</taxon>
        <taxon>Alveolata</taxon>
        <taxon>Dinophyceae</taxon>
        <taxon>Suessiales</taxon>
        <taxon>Symbiodiniaceae</taxon>
        <taxon>Cladocopium</taxon>
    </lineage>
</organism>
<evidence type="ECO:0000313" key="5">
    <source>
        <dbReference type="EMBL" id="CAL1130537.1"/>
    </source>
</evidence>
<dbReference type="EMBL" id="CAMXCT010000324">
    <property type="protein sequence ID" value="CAI3977162.1"/>
    <property type="molecule type" value="Genomic_DNA"/>
</dbReference>
<feature type="coiled-coil region" evidence="1">
    <location>
        <begin position="17"/>
        <end position="44"/>
    </location>
</feature>
<dbReference type="EMBL" id="CAMXCT030000324">
    <property type="protein sequence ID" value="CAL4764474.1"/>
    <property type="molecule type" value="Genomic_DNA"/>
</dbReference>
<evidence type="ECO:0000256" key="2">
    <source>
        <dbReference type="SAM" id="MobiDB-lite"/>
    </source>
</evidence>
<dbReference type="EMBL" id="CAMXCT020000324">
    <property type="protein sequence ID" value="CAL1130537.1"/>
    <property type="molecule type" value="Genomic_DNA"/>
</dbReference>
<dbReference type="EMBL" id="CAMXCT010001728">
    <property type="protein sequence ID" value="CAI3992558.1"/>
    <property type="molecule type" value="Genomic_DNA"/>
</dbReference>
<evidence type="ECO:0000256" key="1">
    <source>
        <dbReference type="SAM" id="Coils"/>
    </source>
</evidence>
<dbReference type="EMBL" id="CAMXCT030001728">
    <property type="protein sequence ID" value="CAL4779870.1"/>
    <property type="molecule type" value="Genomic_DNA"/>
</dbReference>
<proteinExistence type="predicted"/>
<dbReference type="AlphaFoldDB" id="A0A9P1BPJ4"/>
<protein>
    <submittedName>
        <fullName evidence="3">Uncharacterized protein</fullName>
    </submittedName>
</protein>
<evidence type="ECO:0000313" key="3">
    <source>
        <dbReference type="EMBL" id="CAI3977162.1"/>
    </source>
</evidence>
<keyword evidence="6" id="KW-1185">Reference proteome</keyword>
<dbReference type="Proteomes" id="UP001152797">
    <property type="component" value="Unassembled WGS sequence"/>
</dbReference>
<feature type="region of interest" description="Disordered" evidence="2">
    <location>
        <begin position="62"/>
        <end position="106"/>
    </location>
</feature>
<reference evidence="5" key="2">
    <citation type="submission" date="2024-04" db="EMBL/GenBank/DDBJ databases">
        <authorList>
            <person name="Chen Y."/>
            <person name="Shah S."/>
            <person name="Dougan E. K."/>
            <person name="Thang M."/>
            <person name="Chan C."/>
        </authorList>
    </citation>
    <scope>NUCLEOTIDE SEQUENCE [LARGE SCALE GENOMIC DNA]</scope>
</reference>
<comment type="caution">
    <text evidence="3">The sequence shown here is derived from an EMBL/GenBank/DDBJ whole genome shotgun (WGS) entry which is preliminary data.</text>
</comment>
<evidence type="ECO:0000313" key="6">
    <source>
        <dbReference type="Proteomes" id="UP001152797"/>
    </source>
</evidence>
<gene>
    <name evidence="4" type="ORF">C1SCF055_LOCUS19379</name>
    <name evidence="3" type="ORF">C1SCF055_LOCUS5325</name>
</gene>
<reference evidence="3" key="1">
    <citation type="submission" date="2022-10" db="EMBL/GenBank/DDBJ databases">
        <authorList>
            <person name="Chen Y."/>
            <person name="Dougan E. K."/>
            <person name="Chan C."/>
            <person name="Rhodes N."/>
            <person name="Thang M."/>
        </authorList>
    </citation>
    <scope>NUCLEOTIDE SEQUENCE</scope>
</reference>
<accession>A0A9P1BPJ4</accession>